<evidence type="ECO:0000313" key="6">
    <source>
        <dbReference type="Proteomes" id="UP000066203"/>
    </source>
</evidence>
<dbReference type="PANTHER" id="PTHR46401">
    <property type="entry name" value="GLYCOSYLTRANSFERASE WBBK-RELATED"/>
    <property type="match status" value="1"/>
</dbReference>
<evidence type="ECO:0000259" key="3">
    <source>
        <dbReference type="Pfam" id="PF00534"/>
    </source>
</evidence>
<keyword evidence="1" id="KW-0328">Glycosyltransferase</keyword>
<dbReference type="EMBL" id="AP014938">
    <property type="protein sequence ID" value="BAS20976.1"/>
    <property type="molecule type" value="Genomic_DNA"/>
</dbReference>
<accession>A0A0K2S1H5</accession>
<dbReference type="Pfam" id="PF00534">
    <property type="entry name" value="Glycos_transf_1"/>
    <property type="match status" value="1"/>
</dbReference>
<reference evidence="6" key="1">
    <citation type="submission" date="2015-08" db="EMBL/GenBank/DDBJ databases">
        <title>Complete genome sequence of Rothia mucilaginosa strain NUM-Rm6536.</title>
        <authorList>
            <person name="Nambu T."/>
        </authorList>
    </citation>
    <scope>NUCLEOTIDE SEQUENCE [LARGE SCALE GENOMIC DNA]</scope>
    <source>
        <strain evidence="6">NUM-Rm6536</strain>
    </source>
</reference>
<feature type="domain" description="Glycosyl transferase family 1" evidence="3">
    <location>
        <begin position="197"/>
        <end position="341"/>
    </location>
</feature>
<evidence type="ECO:0000256" key="2">
    <source>
        <dbReference type="ARBA" id="ARBA00022679"/>
    </source>
</evidence>
<dbReference type="AlphaFoldDB" id="A0A0K2S1H5"/>
<organism evidence="5">
    <name type="scientific">Rothia mucilaginosa</name>
    <dbReference type="NCBI Taxonomy" id="43675"/>
    <lineage>
        <taxon>Bacteria</taxon>
        <taxon>Bacillati</taxon>
        <taxon>Actinomycetota</taxon>
        <taxon>Actinomycetes</taxon>
        <taxon>Micrococcales</taxon>
        <taxon>Micrococcaceae</taxon>
        <taxon>Rothia</taxon>
    </lineage>
</organism>
<feature type="domain" description="Glycosyltransferase subfamily 4-like N-terminal" evidence="4">
    <location>
        <begin position="75"/>
        <end position="178"/>
    </location>
</feature>
<sequence>MKLMVDARYTRIGFHDGISRYTASLLGALKTLIDTGDEAAADLNLTMIISDERQLDMLPDLPHVKICSPTGPLEPTAALQLNKYAPDVVFSPMQTIGSTGRKFKLILTLHDLIYYSHPTPPGFLPAPVRVGWRLFHKTYTPQRFLLNHGDAVVTVSESTASLIREHELTTKPLFVVPNAPQPGSVVSRQTALERATTREEQPVKHLVYMGSFMPYKNVETLLLAMRALPDYRLHLLSKMPPQRLVQLTDERLIGENVEVHNGVSDEEYQQLLRQAHALVTASREEGYGLPVVEAQAAGCPAVISDIPIFREIAPHAVFAPVDGAPEANVADWVKAIRSLEDTAVRERVIIDGLSDVRRYSWRNSALKLLEVVRGL</sequence>
<dbReference type="SUPFAM" id="SSF53756">
    <property type="entry name" value="UDP-Glycosyltransferase/glycogen phosphorylase"/>
    <property type="match status" value="1"/>
</dbReference>
<dbReference type="Gene3D" id="3.40.50.2000">
    <property type="entry name" value="Glycogen Phosphorylase B"/>
    <property type="match status" value="2"/>
</dbReference>
<gene>
    <name evidence="5" type="ORF">RM6536_1729</name>
</gene>
<dbReference type="InterPro" id="IPR001296">
    <property type="entry name" value="Glyco_trans_1"/>
</dbReference>
<dbReference type="GO" id="GO:0016757">
    <property type="term" value="F:glycosyltransferase activity"/>
    <property type="evidence" value="ECO:0007669"/>
    <property type="project" value="UniProtKB-KW"/>
</dbReference>
<protein>
    <submittedName>
        <fullName evidence="5">Probable glycosyltransferase</fullName>
    </submittedName>
</protein>
<dbReference type="CDD" id="cd03809">
    <property type="entry name" value="GT4_MtfB-like"/>
    <property type="match status" value="1"/>
</dbReference>
<name>A0A0K2S1H5_9MICC</name>
<dbReference type="PATRIC" id="fig|43675.28.peg.1771"/>
<dbReference type="Pfam" id="PF13439">
    <property type="entry name" value="Glyco_transf_4"/>
    <property type="match status" value="1"/>
</dbReference>
<keyword evidence="2 5" id="KW-0808">Transferase</keyword>
<proteinExistence type="predicted"/>
<dbReference type="Proteomes" id="UP000066203">
    <property type="component" value="Chromosome"/>
</dbReference>
<evidence type="ECO:0000259" key="4">
    <source>
        <dbReference type="Pfam" id="PF13439"/>
    </source>
</evidence>
<dbReference type="RefSeq" id="WP_060824841.1">
    <property type="nucleotide sequence ID" value="NZ_AP014938.1"/>
</dbReference>
<dbReference type="PANTHER" id="PTHR46401:SF2">
    <property type="entry name" value="GLYCOSYLTRANSFERASE WBBK-RELATED"/>
    <property type="match status" value="1"/>
</dbReference>
<dbReference type="InterPro" id="IPR028098">
    <property type="entry name" value="Glyco_trans_4-like_N"/>
</dbReference>
<evidence type="ECO:0000313" key="5">
    <source>
        <dbReference type="EMBL" id="BAS20976.1"/>
    </source>
</evidence>
<evidence type="ECO:0000256" key="1">
    <source>
        <dbReference type="ARBA" id="ARBA00022676"/>
    </source>
</evidence>